<dbReference type="Ensembl" id="ENSOKIT00005043830.1">
    <property type="protein sequence ID" value="ENSOKIP00005041570.1"/>
    <property type="gene ID" value="ENSOKIG00005017558.1"/>
</dbReference>
<dbReference type="Gene3D" id="3.40.50.720">
    <property type="entry name" value="NAD(P)-binding Rossmann-like Domain"/>
    <property type="match status" value="1"/>
</dbReference>
<comment type="similarity">
    <text evidence="5 21">Belongs to the NAD-dependent glycerol-3-phosphate dehydrogenase family.</text>
</comment>
<dbReference type="Pfam" id="PF01210">
    <property type="entry name" value="NAD_Gly3P_dh_N"/>
    <property type="match status" value="1"/>
</dbReference>
<organism evidence="28 29">
    <name type="scientific">Oncorhynchus kisutch</name>
    <name type="common">Coho salmon</name>
    <name type="synonym">Salmo kisutch</name>
    <dbReference type="NCBI Taxonomy" id="8019"/>
    <lineage>
        <taxon>Eukaryota</taxon>
        <taxon>Metazoa</taxon>
        <taxon>Chordata</taxon>
        <taxon>Craniata</taxon>
        <taxon>Vertebrata</taxon>
        <taxon>Euteleostomi</taxon>
        <taxon>Actinopterygii</taxon>
        <taxon>Neopterygii</taxon>
        <taxon>Teleostei</taxon>
        <taxon>Protacanthopterygii</taxon>
        <taxon>Salmoniformes</taxon>
        <taxon>Salmonidae</taxon>
        <taxon>Salmoninae</taxon>
        <taxon>Oncorhynchus</taxon>
    </lineage>
</organism>
<comment type="catalytic activity">
    <reaction evidence="17">
        <text>sn-glycerol 3-phosphate + NAD(+) = dihydroxyacetone phosphate + NADH + H(+)</text>
        <dbReference type="Rhea" id="RHEA:11092"/>
        <dbReference type="ChEBI" id="CHEBI:15378"/>
        <dbReference type="ChEBI" id="CHEBI:57540"/>
        <dbReference type="ChEBI" id="CHEBI:57597"/>
        <dbReference type="ChEBI" id="CHEBI:57642"/>
        <dbReference type="ChEBI" id="CHEBI:57945"/>
        <dbReference type="EC" id="1.1.1.8"/>
    </reaction>
    <physiologicalReaction direction="left-to-right" evidence="17">
        <dbReference type="Rhea" id="RHEA:11093"/>
    </physiologicalReaction>
</comment>
<dbReference type="InterPro" id="IPR006109">
    <property type="entry name" value="G3P_DH_NAD-dep_C"/>
</dbReference>
<dbReference type="NCBIfam" id="TIGR03376">
    <property type="entry name" value="glycerol3P_DH"/>
    <property type="match status" value="1"/>
</dbReference>
<dbReference type="SUPFAM" id="SSF48179">
    <property type="entry name" value="6-phosphogluconate dehydrogenase C-terminal domain-like"/>
    <property type="match status" value="1"/>
</dbReference>
<evidence type="ECO:0000256" key="1">
    <source>
        <dbReference type="ARBA" id="ARBA00004477"/>
    </source>
</evidence>
<feature type="transmembrane region" description="Helical" evidence="25">
    <location>
        <begin position="443"/>
        <end position="461"/>
    </location>
</feature>
<comment type="catalytic activity">
    <reaction evidence="18">
        <text>sphinganine + octadecanoyl-CoA = N-(octadecanoyl)-sphinganine + CoA + H(+)</text>
        <dbReference type="Rhea" id="RHEA:36547"/>
        <dbReference type="ChEBI" id="CHEBI:15378"/>
        <dbReference type="ChEBI" id="CHEBI:57287"/>
        <dbReference type="ChEBI" id="CHEBI:57394"/>
        <dbReference type="ChEBI" id="CHEBI:57817"/>
        <dbReference type="ChEBI" id="CHEBI:67033"/>
    </reaction>
    <physiologicalReaction direction="left-to-right" evidence="18">
        <dbReference type="Rhea" id="RHEA:36548"/>
    </physiologicalReaction>
</comment>
<dbReference type="GO" id="GO:0046168">
    <property type="term" value="P:glycerol-3-phosphate catabolic process"/>
    <property type="evidence" value="ECO:0007669"/>
    <property type="project" value="UniProtKB-UniRule"/>
</dbReference>
<evidence type="ECO:0000256" key="15">
    <source>
        <dbReference type="ARBA" id="ARBA00023136"/>
    </source>
</evidence>
<feature type="domain" description="TLC" evidence="27">
    <location>
        <begin position="393"/>
        <end position="594"/>
    </location>
</feature>
<dbReference type="InterPro" id="IPR006634">
    <property type="entry name" value="TLC-dom"/>
</dbReference>
<keyword evidence="11" id="KW-0256">Endoplasmic reticulum</keyword>
<feature type="domain" description="Homeobox" evidence="26">
    <location>
        <begin position="346"/>
        <end position="390"/>
    </location>
</feature>
<sequence length="659" mass="74353">MALKKVCIIGSGNWGSAIAKIVGVNAGKLDVFDTTVNMWVFEETVNGRKLTEIINTDHENVKYLPGHKLPPNIVAVPEVTDAVKGADILIFVIPHQFINRICDTIKEHIKKDAVGMSLIKGVDEGPEGLKLISDVIREKLGVTMTVLMGANIANEVAEEKFCETTIGCKNKEWGPILKKLMQTTNFRVTVVEEADVVEICGALKNIVAVGAGFCDGLGFGDNTKAAVIRLGLMEMIAFARIFCTAGTVSPVTFLESCGVADLITTCYGGRNRKIAEAFAKTGKTIEELEKEMLNGQKLQGPATAAEVNHILKKKGLVDKFIASPCAFLLHIHAASVHWRATPNPVLEKVFTSITKCPDSRRLDGLSKQLDWDVRKIQRWFRHRRNQDKPSILTKFCESMWRLIFYLFMFTYGICFLWKCPWMWDTHHCWYNYPYQVLTPGLYHYYVTELGFYWSLMFSQFTDIKRKDFPIMFIHHLATVSLISFSYANNMLRVGSLVMCVHDASDFLLEAAKLTNYAKYQRLCDFLFVLFAVVFFITRLVLYPLWILNTTLFESWEMIGPYPSWWLFNSLLLVLQVLHVIWSYLIAGIAYKALVRGKVSKDDRSDVESSSEEEVDTNGTNNKGVKMVFSPKVENGTNGHAVATITWPQQIRSSSSSSSW</sequence>
<dbReference type="GO" id="GO:0042803">
    <property type="term" value="F:protein homodimerization activity"/>
    <property type="evidence" value="ECO:0007669"/>
    <property type="project" value="InterPro"/>
</dbReference>
<evidence type="ECO:0000313" key="29">
    <source>
        <dbReference type="Proteomes" id="UP000694557"/>
    </source>
</evidence>
<keyword evidence="14 21" id="KW-0520">NAD</keyword>
<gene>
    <name evidence="28" type="primary">GPD1</name>
    <name evidence="28" type="synonym">LOC109899938</name>
</gene>
<keyword evidence="10 20" id="KW-0812">Transmembrane</keyword>
<evidence type="ECO:0000256" key="18">
    <source>
        <dbReference type="ARBA" id="ARBA00049036"/>
    </source>
</evidence>
<evidence type="ECO:0000313" key="28">
    <source>
        <dbReference type="Ensembl" id="ENSOKIP00005041570.1"/>
    </source>
</evidence>
<dbReference type="PROSITE" id="PS50922">
    <property type="entry name" value="TLC"/>
    <property type="match status" value="1"/>
</dbReference>
<dbReference type="SUPFAM" id="SSF51735">
    <property type="entry name" value="NAD(P)-binding Rossmann-fold domains"/>
    <property type="match status" value="1"/>
</dbReference>
<feature type="transmembrane region" description="Helical" evidence="25">
    <location>
        <begin position="402"/>
        <end position="423"/>
    </location>
</feature>
<comment type="pathway">
    <text evidence="3">Lipid metabolism; sphingolipid metabolism.</text>
</comment>
<keyword evidence="19 22" id="KW-0238">DNA-binding</keyword>
<reference evidence="28" key="1">
    <citation type="submission" date="2025-08" db="UniProtKB">
        <authorList>
            <consortium name="Ensembl"/>
        </authorList>
    </citation>
    <scope>IDENTIFICATION</scope>
</reference>
<dbReference type="GO" id="GO:0051287">
    <property type="term" value="F:NAD binding"/>
    <property type="evidence" value="ECO:0007669"/>
    <property type="project" value="UniProtKB-UniRule"/>
</dbReference>
<dbReference type="CDD" id="cd00086">
    <property type="entry name" value="homeodomain"/>
    <property type="match status" value="1"/>
</dbReference>
<evidence type="ECO:0000256" key="2">
    <source>
        <dbReference type="ARBA" id="ARBA00004496"/>
    </source>
</evidence>
<evidence type="ECO:0000256" key="16">
    <source>
        <dbReference type="ARBA" id="ARBA00037527"/>
    </source>
</evidence>
<dbReference type="FunFam" id="1.10.1040.10:FF:000084">
    <property type="entry name" value="Glycerol-3-phosphate dehydrogenase [NAD(+)], cytoplasmic"/>
    <property type="match status" value="1"/>
</dbReference>
<dbReference type="EC" id="1.1.1.8" evidence="23"/>
<evidence type="ECO:0000256" key="4">
    <source>
        <dbReference type="ARBA" id="ARBA00004991"/>
    </source>
</evidence>
<dbReference type="PROSITE" id="PS00957">
    <property type="entry name" value="NAD_G3PDH"/>
    <property type="match status" value="1"/>
</dbReference>
<dbReference type="InterPro" id="IPR008927">
    <property type="entry name" value="6-PGluconate_DH-like_C_sf"/>
</dbReference>
<evidence type="ECO:0000256" key="20">
    <source>
        <dbReference type="PROSITE-ProRule" id="PRU00205"/>
    </source>
</evidence>
<keyword evidence="19 22" id="KW-0539">Nucleus</keyword>
<keyword evidence="7" id="KW-0963">Cytoplasm</keyword>
<dbReference type="InterPro" id="IPR006168">
    <property type="entry name" value="G3P_DH_NAD-dep"/>
</dbReference>
<dbReference type="Gene3D" id="1.10.1040.10">
    <property type="entry name" value="N-(1-d-carboxylethyl)-l-norvaline Dehydrogenase, domain 2"/>
    <property type="match status" value="1"/>
</dbReference>
<feature type="transmembrane region" description="Helical" evidence="25">
    <location>
        <begin position="468"/>
        <end position="487"/>
    </location>
</feature>
<dbReference type="PANTHER" id="PTHR11728">
    <property type="entry name" value="GLYCEROL-3-PHOSPHATE DEHYDROGENASE"/>
    <property type="match status" value="1"/>
</dbReference>
<evidence type="ECO:0000256" key="13">
    <source>
        <dbReference type="ARBA" id="ARBA00023002"/>
    </source>
</evidence>
<feature type="region of interest" description="Disordered" evidence="24">
    <location>
        <begin position="604"/>
        <end position="625"/>
    </location>
</feature>
<keyword evidence="9" id="KW-0808">Transferase</keyword>
<dbReference type="AlphaFoldDB" id="A0A8C7GCK7"/>
<dbReference type="InterPro" id="IPR013328">
    <property type="entry name" value="6PGD_dom2"/>
</dbReference>
<evidence type="ECO:0000256" key="17">
    <source>
        <dbReference type="ARBA" id="ARBA00048723"/>
    </source>
</evidence>
<feature type="transmembrane region" description="Helical" evidence="25">
    <location>
        <begin position="565"/>
        <end position="590"/>
    </location>
</feature>
<dbReference type="PRINTS" id="PR00077">
    <property type="entry name" value="GPDHDRGNASE"/>
</dbReference>
<dbReference type="InterPro" id="IPR009057">
    <property type="entry name" value="Homeodomain-like_sf"/>
</dbReference>
<evidence type="ECO:0000256" key="10">
    <source>
        <dbReference type="ARBA" id="ARBA00022692"/>
    </source>
</evidence>
<dbReference type="GO" id="GO:0005789">
    <property type="term" value="C:endoplasmic reticulum membrane"/>
    <property type="evidence" value="ECO:0007669"/>
    <property type="project" value="UniProtKB-SubCell"/>
</dbReference>
<dbReference type="SMART" id="SM00724">
    <property type="entry name" value="TLC"/>
    <property type="match status" value="1"/>
</dbReference>
<evidence type="ECO:0000259" key="26">
    <source>
        <dbReference type="PROSITE" id="PS50071"/>
    </source>
</evidence>
<dbReference type="GO" id="GO:0005829">
    <property type="term" value="C:cytosol"/>
    <property type="evidence" value="ECO:0007669"/>
    <property type="project" value="TreeGrafter"/>
</dbReference>
<dbReference type="GO" id="GO:0003677">
    <property type="term" value="F:DNA binding"/>
    <property type="evidence" value="ECO:0007669"/>
    <property type="project" value="UniProtKB-UniRule"/>
</dbReference>
<keyword evidence="8" id="KW-0443">Lipid metabolism</keyword>
<evidence type="ECO:0000256" key="6">
    <source>
        <dbReference type="ARBA" id="ARBA00011738"/>
    </source>
</evidence>
<dbReference type="InterPro" id="IPR036291">
    <property type="entry name" value="NAD(P)-bd_dom_sf"/>
</dbReference>
<evidence type="ECO:0000256" key="8">
    <source>
        <dbReference type="ARBA" id="ARBA00022516"/>
    </source>
</evidence>
<dbReference type="Pfam" id="PF00046">
    <property type="entry name" value="Homeodomain"/>
    <property type="match status" value="1"/>
</dbReference>
<keyword evidence="8" id="KW-0444">Lipid biosynthesis</keyword>
<dbReference type="Gene3D" id="1.10.10.60">
    <property type="entry name" value="Homeodomain-like"/>
    <property type="match status" value="1"/>
</dbReference>
<comment type="pathway">
    <text evidence="4">Sphingolipid metabolism.</text>
</comment>
<evidence type="ECO:0000256" key="23">
    <source>
        <dbReference type="RuleBase" id="RU361243"/>
    </source>
</evidence>
<dbReference type="FunFam" id="1.10.10.60:FF:000020">
    <property type="entry name" value="Ceramide synthase 5"/>
    <property type="match status" value="1"/>
</dbReference>
<evidence type="ECO:0000256" key="22">
    <source>
        <dbReference type="RuleBase" id="RU000682"/>
    </source>
</evidence>
<dbReference type="Pfam" id="PF07479">
    <property type="entry name" value="NAD_Gly3P_dh_C"/>
    <property type="match status" value="1"/>
</dbReference>
<keyword evidence="13 21" id="KW-0560">Oxidoreductase</keyword>
<dbReference type="Proteomes" id="UP000694557">
    <property type="component" value="Unassembled WGS sequence"/>
</dbReference>
<dbReference type="GO" id="GO:0046513">
    <property type="term" value="P:ceramide biosynthetic process"/>
    <property type="evidence" value="ECO:0007669"/>
    <property type="project" value="UniProtKB-ARBA"/>
</dbReference>
<dbReference type="GO" id="GO:0005634">
    <property type="term" value="C:nucleus"/>
    <property type="evidence" value="ECO:0007669"/>
    <property type="project" value="UniProtKB-SubCell"/>
</dbReference>
<evidence type="ECO:0000256" key="14">
    <source>
        <dbReference type="ARBA" id="ARBA00023027"/>
    </source>
</evidence>
<feature type="DNA-binding region" description="Homeobox" evidence="19">
    <location>
        <begin position="348"/>
        <end position="391"/>
    </location>
</feature>
<accession>A0A8C7GCK7</accession>
<dbReference type="Pfam" id="PF03798">
    <property type="entry name" value="TRAM_LAG1_CLN8"/>
    <property type="match status" value="1"/>
</dbReference>
<dbReference type="GO" id="GO:0050291">
    <property type="term" value="F:sphingosine N-acyltransferase activity"/>
    <property type="evidence" value="ECO:0007669"/>
    <property type="project" value="UniProtKB-ARBA"/>
</dbReference>
<evidence type="ECO:0000256" key="19">
    <source>
        <dbReference type="PROSITE-ProRule" id="PRU00108"/>
    </source>
</evidence>
<evidence type="ECO:0000256" key="12">
    <source>
        <dbReference type="ARBA" id="ARBA00022989"/>
    </source>
</evidence>
<proteinExistence type="inferred from homology"/>
<keyword evidence="12 25" id="KW-1133">Transmembrane helix</keyword>
<name>A0A8C7GCK7_ONCKI</name>
<comment type="subunit">
    <text evidence="6">Homodimer.</text>
</comment>
<feature type="transmembrane region" description="Helical" evidence="25">
    <location>
        <begin position="525"/>
        <end position="545"/>
    </location>
</feature>
<dbReference type="PANTHER" id="PTHR11728:SF32">
    <property type="entry name" value="GLYCEROL-3-PHOSPHATE DEHYDROGENASE [NAD(+)], CYTOPLASMIC"/>
    <property type="match status" value="1"/>
</dbReference>
<evidence type="ECO:0000259" key="27">
    <source>
        <dbReference type="PROSITE" id="PS50922"/>
    </source>
</evidence>
<evidence type="ECO:0000256" key="11">
    <source>
        <dbReference type="ARBA" id="ARBA00022824"/>
    </source>
</evidence>
<keyword evidence="29" id="KW-1185">Reference proteome</keyword>
<evidence type="ECO:0000256" key="3">
    <source>
        <dbReference type="ARBA" id="ARBA00004760"/>
    </source>
</evidence>
<dbReference type="GO" id="GO:0005975">
    <property type="term" value="P:carbohydrate metabolic process"/>
    <property type="evidence" value="ECO:0007669"/>
    <property type="project" value="InterPro"/>
</dbReference>
<evidence type="ECO:0000256" key="9">
    <source>
        <dbReference type="ARBA" id="ARBA00022679"/>
    </source>
</evidence>
<dbReference type="PROSITE" id="PS50071">
    <property type="entry name" value="HOMEOBOX_2"/>
    <property type="match status" value="1"/>
</dbReference>
<keyword evidence="15 20" id="KW-0472">Membrane</keyword>
<evidence type="ECO:0000256" key="24">
    <source>
        <dbReference type="SAM" id="MobiDB-lite"/>
    </source>
</evidence>
<dbReference type="InterPro" id="IPR011128">
    <property type="entry name" value="G3P_DH_NAD-dep_N"/>
</dbReference>
<dbReference type="GeneTree" id="ENSGT00390000003114"/>
<evidence type="ECO:0000256" key="5">
    <source>
        <dbReference type="ARBA" id="ARBA00011009"/>
    </source>
</evidence>
<dbReference type="FunFam" id="3.40.50.720:FF:000088">
    <property type="entry name" value="Glycerol-3-phosphate dehydrogenase [NAD(+)]"/>
    <property type="match status" value="1"/>
</dbReference>
<evidence type="ECO:0000256" key="25">
    <source>
        <dbReference type="SAM" id="Phobius"/>
    </source>
</evidence>
<dbReference type="InterPro" id="IPR001356">
    <property type="entry name" value="HD"/>
</dbReference>
<comment type="subcellular location">
    <subcellularLocation>
        <location evidence="2">Cytoplasm</location>
    </subcellularLocation>
    <subcellularLocation>
        <location evidence="1">Endoplasmic reticulum membrane</location>
        <topology evidence="1">Multi-pass membrane protein</topology>
    </subcellularLocation>
    <subcellularLocation>
        <location evidence="19 22">Nucleus</location>
    </subcellularLocation>
</comment>
<reference evidence="28" key="2">
    <citation type="submission" date="2025-09" db="UniProtKB">
        <authorList>
            <consortium name="Ensembl"/>
        </authorList>
    </citation>
    <scope>IDENTIFICATION</scope>
</reference>
<dbReference type="InterPro" id="IPR017751">
    <property type="entry name" value="G3P_DH_NAD-dep_euk"/>
</dbReference>
<evidence type="ECO:0000256" key="7">
    <source>
        <dbReference type="ARBA" id="ARBA00022490"/>
    </source>
</evidence>
<protein>
    <recommendedName>
        <fullName evidence="23">Glycerol-3-phosphate dehydrogenase [NAD(+)]</fullName>
        <ecNumber evidence="23">1.1.1.8</ecNumber>
    </recommendedName>
</protein>
<evidence type="ECO:0000256" key="21">
    <source>
        <dbReference type="RuleBase" id="RU000437"/>
    </source>
</evidence>
<dbReference type="GO" id="GO:0141152">
    <property type="term" value="F:glycerol-3-phosphate dehydrogenase (NAD+) activity"/>
    <property type="evidence" value="ECO:0007669"/>
    <property type="project" value="UniProtKB-UniRule"/>
</dbReference>
<keyword evidence="19 22" id="KW-0371">Homeobox</keyword>
<dbReference type="SUPFAM" id="SSF46689">
    <property type="entry name" value="Homeodomain-like"/>
    <property type="match status" value="1"/>
</dbReference>
<comment type="function">
    <text evidence="16">Has glycerol-3-phosphate dehydrogenase activity.</text>
</comment>